<name>A0A9N8W1F7_9GLOM</name>
<feature type="compositionally biased region" description="Polar residues" evidence="1">
    <location>
        <begin position="1"/>
        <end position="19"/>
    </location>
</feature>
<keyword evidence="3" id="KW-1185">Reference proteome</keyword>
<sequence>MTKRSFSQTNNDNKNSTPLRRSKRDAAPPKRYSSPSPPPTKKRDRPLKRGAGRPRKNVDNAVPQVEVMDTSESDNDCDHNLDVLFHPNSLIMLANVSVHAWQQME</sequence>
<evidence type="ECO:0000313" key="2">
    <source>
        <dbReference type="EMBL" id="CAG8473786.1"/>
    </source>
</evidence>
<dbReference type="AlphaFoldDB" id="A0A9N8W1F7"/>
<feature type="region of interest" description="Disordered" evidence="1">
    <location>
        <begin position="1"/>
        <end position="63"/>
    </location>
</feature>
<proteinExistence type="predicted"/>
<feature type="non-terminal residue" evidence="2">
    <location>
        <position position="105"/>
    </location>
</feature>
<protein>
    <submittedName>
        <fullName evidence="2">10628_t:CDS:1</fullName>
    </submittedName>
</protein>
<gene>
    <name evidence="2" type="ORF">DEBURN_LOCUS3287</name>
</gene>
<accession>A0A9N8W1F7</accession>
<dbReference type="Proteomes" id="UP000789706">
    <property type="component" value="Unassembled WGS sequence"/>
</dbReference>
<evidence type="ECO:0000256" key="1">
    <source>
        <dbReference type="SAM" id="MobiDB-lite"/>
    </source>
</evidence>
<evidence type="ECO:0000313" key="3">
    <source>
        <dbReference type="Proteomes" id="UP000789706"/>
    </source>
</evidence>
<organism evidence="2 3">
    <name type="scientific">Diversispora eburnea</name>
    <dbReference type="NCBI Taxonomy" id="1213867"/>
    <lineage>
        <taxon>Eukaryota</taxon>
        <taxon>Fungi</taxon>
        <taxon>Fungi incertae sedis</taxon>
        <taxon>Mucoromycota</taxon>
        <taxon>Glomeromycotina</taxon>
        <taxon>Glomeromycetes</taxon>
        <taxon>Diversisporales</taxon>
        <taxon>Diversisporaceae</taxon>
        <taxon>Diversispora</taxon>
    </lineage>
</organism>
<reference evidence="2" key="1">
    <citation type="submission" date="2021-06" db="EMBL/GenBank/DDBJ databases">
        <authorList>
            <person name="Kallberg Y."/>
            <person name="Tangrot J."/>
            <person name="Rosling A."/>
        </authorList>
    </citation>
    <scope>NUCLEOTIDE SEQUENCE</scope>
    <source>
        <strain evidence="2">AZ414A</strain>
    </source>
</reference>
<dbReference type="EMBL" id="CAJVPK010000204">
    <property type="protein sequence ID" value="CAG8473786.1"/>
    <property type="molecule type" value="Genomic_DNA"/>
</dbReference>
<comment type="caution">
    <text evidence="2">The sequence shown here is derived from an EMBL/GenBank/DDBJ whole genome shotgun (WGS) entry which is preliminary data.</text>
</comment>
<feature type="compositionally biased region" description="Basic residues" evidence="1">
    <location>
        <begin position="40"/>
        <end position="55"/>
    </location>
</feature>